<evidence type="ECO:0000313" key="2">
    <source>
        <dbReference type="EMBL" id="DAD22939.1"/>
    </source>
</evidence>
<proteinExistence type="predicted"/>
<gene>
    <name evidence="2" type="ORF">HUJ06_024402</name>
</gene>
<protein>
    <recommendedName>
        <fullName evidence="1">Bulb-type lectin domain-containing protein</fullName>
    </recommendedName>
</protein>
<dbReference type="SUPFAM" id="SSF51110">
    <property type="entry name" value="alpha-D-mannose-specific plant lectins"/>
    <property type="match status" value="1"/>
</dbReference>
<dbReference type="PROSITE" id="PS50927">
    <property type="entry name" value="BULB_LECTIN"/>
    <property type="match status" value="1"/>
</dbReference>
<comment type="caution">
    <text evidence="2">The sequence shown here is derived from an EMBL/GenBank/DDBJ whole genome shotgun (WGS) entry which is preliminary data.</text>
</comment>
<dbReference type="Pfam" id="PF01453">
    <property type="entry name" value="B_lectin"/>
    <property type="match status" value="1"/>
</dbReference>
<name>A0A822XV22_NELNU</name>
<dbReference type="EMBL" id="DUZY01000001">
    <property type="protein sequence ID" value="DAD22939.1"/>
    <property type="molecule type" value="Genomic_DNA"/>
</dbReference>
<dbReference type="InterPro" id="IPR036426">
    <property type="entry name" value="Bulb-type_lectin_dom_sf"/>
</dbReference>
<sequence length="71" mass="7680">MVLTNADSSIVWSTDSTGNGFKVEFLNTGNLVLRDCHGNLSRQSFDSPTDTLLLFTVPNAGRADISLPDVH</sequence>
<dbReference type="Proteomes" id="UP000607653">
    <property type="component" value="Unassembled WGS sequence"/>
</dbReference>
<reference evidence="2 3" key="1">
    <citation type="journal article" date="2020" name="Mol. Biol. Evol.">
        <title>Distinct Expression and Methylation Patterns for Genes with Different Fates following a Single Whole-Genome Duplication in Flowering Plants.</title>
        <authorList>
            <person name="Shi T."/>
            <person name="Rahmani R.S."/>
            <person name="Gugger P.F."/>
            <person name="Wang M."/>
            <person name="Li H."/>
            <person name="Zhang Y."/>
            <person name="Li Z."/>
            <person name="Wang Q."/>
            <person name="Van de Peer Y."/>
            <person name="Marchal K."/>
            <person name="Chen J."/>
        </authorList>
    </citation>
    <scope>NUCLEOTIDE SEQUENCE [LARGE SCALE GENOMIC DNA]</scope>
    <source>
        <tissue evidence="2">Leaf</tissue>
    </source>
</reference>
<accession>A0A822XV22</accession>
<feature type="domain" description="Bulb-type lectin" evidence="1">
    <location>
        <begin position="1"/>
        <end position="46"/>
    </location>
</feature>
<dbReference type="AlphaFoldDB" id="A0A822XV22"/>
<evidence type="ECO:0000259" key="1">
    <source>
        <dbReference type="PROSITE" id="PS50927"/>
    </source>
</evidence>
<evidence type="ECO:0000313" key="3">
    <source>
        <dbReference type="Proteomes" id="UP000607653"/>
    </source>
</evidence>
<dbReference type="Gene3D" id="2.90.10.10">
    <property type="entry name" value="Bulb-type lectin domain"/>
    <property type="match status" value="1"/>
</dbReference>
<keyword evidence="3" id="KW-1185">Reference proteome</keyword>
<dbReference type="InterPro" id="IPR001480">
    <property type="entry name" value="Bulb-type_lectin_dom"/>
</dbReference>
<organism evidence="2 3">
    <name type="scientific">Nelumbo nucifera</name>
    <name type="common">Sacred lotus</name>
    <dbReference type="NCBI Taxonomy" id="4432"/>
    <lineage>
        <taxon>Eukaryota</taxon>
        <taxon>Viridiplantae</taxon>
        <taxon>Streptophyta</taxon>
        <taxon>Embryophyta</taxon>
        <taxon>Tracheophyta</taxon>
        <taxon>Spermatophyta</taxon>
        <taxon>Magnoliopsida</taxon>
        <taxon>Proteales</taxon>
        <taxon>Nelumbonaceae</taxon>
        <taxon>Nelumbo</taxon>
    </lineage>
</organism>